<evidence type="ECO:0000313" key="1">
    <source>
        <dbReference type="EMBL" id="PRY54709.1"/>
    </source>
</evidence>
<dbReference type="EMBL" id="PVTI01000024">
    <property type="protein sequence ID" value="PRY54709.1"/>
    <property type="molecule type" value="Genomic_DNA"/>
</dbReference>
<comment type="caution">
    <text evidence="1">The sequence shown here is derived from an EMBL/GenBank/DDBJ whole genome shotgun (WGS) entry which is preliminary data.</text>
</comment>
<dbReference type="AlphaFoldDB" id="A0A2T0U9X1"/>
<dbReference type="Proteomes" id="UP000237822">
    <property type="component" value="Unassembled WGS sequence"/>
</dbReference>
<protein>
    <submittedName>
        <fullName evidence="1">Uncharacterized protein</fullName>
    </submittedName>
</protein>
<sequence length="240" mass="27013">MEHEGQLAFDFEEFEREEARARLHEWAGAPLHFTTDYYPPAMLDEAFAHWRFLNGDFGSFGRSHMWHRSISGGTVEFGEHRAESFTADLRPEPGAEGPGDLLTMVVCEPCEWHSPAGSENEAVEAWHDHAVPGWRELPVVPRQVRVRSETGLTKVALRWIEQRYPAHMQVPGAPIITERAQYGTRHVAGYSPWGGYDLSATALERPARTQPGRSIRREAAWFESAQPAASAARRGRVLGD</sequence>
<accession>A0A2T0U9X1</accession>
<dbReference type="InterPro" id="IPR045930">
    <property type="entry name" value="DUF6349"/>
</dbReference>
<proteinExistence type="predicted"/>
<dbReference type="RefSeq" id="WP_017883445.1">
    <property type="nucleotide sequence ID" value="NZ_PVTI01000024.1"/>
</dbReference>
<evidence type="ECO:0000313" key="2">
    <source>
        <dbReference type="Proteomes" id="UP000237822"/>
    </source>
</evidence>
<organism evidence="1 2">
    <name type="scientific">Knoellia remsis</name>
    <dbReference type="NCBI Taxonomy" id="407159"/>
    <lineage>
        <taxon>Bacteria</taxon>
        <taxon>Bacillati</taxon>
        <taxon>Actinomycetota</taxon>
        <taxon>Actinomycetes</taxon>
        <taxon>Micrococcales</taxon>
        <taxon>Intrasporangiaceae</taxon>
        <taxon>Knoellia</taxon>
    </lineage>
</organism>
<reference evidence="1 2" key="1">
    <citation type="submission" date="2018-03" db="EMBL/GenBank/DDBJ databases">
        <title>Genomic Encyclopedia of Archaeal and Bacterial Type Strains, Phase II (KMG-II): from individual species to whole genera.</title>
        <authorList>
            <person name="Goeker M."/>
        </authorList>
    </citation>
    <scope>NUCLEOTIDE SEQUENCE [LARGE SCALE GENOMIC DNA]</scope>
    <source>
        <strain evidence="1 2">ATCC BAA-1496</strain>
    </source>
</reference>
<dbReference type="OrthoDB" id="4087418at2"/>
<dbReference type="Pfam" id="PF19876">
    <property type="entry name" value="DUF6349"/>
    <property type="match status" value="1"/>
</dbReference>
<name>A0A2T0U9X1_9MICO</name>
<gene>
    <name evidence="1" type="ORF">BCF74_12444</name>
</gene>
<keyword evidence="2" id="KW-1185">Reference proteome</keyword>